<feature type="binding site" evidence="4">
    <location>
        <position position="327"/>
    </location>
    <ligand>
        <name>S-adenosyl-L-methionine</name>
        <dbReference type="ChEBI" id="CHEBI:59789"/>
    </ligand>
</feature>
<accession>A0A449BFS3</accession>
<dbReference type="STRING" id="1278311.GCA_000428705_00833"/>
<dbReference type="Gene3D" id="2.40.50.1070">
    <property type="match status" value="1"/>
</dbReference>
<evidence type="ECO:0000256" key="1">
    <source>
        <dbReference type="ARBA" id="ARBA00022603"/>
    </source>
</evidence>
<feature type="binding site" evidence="4">
    <location>
        <position position="372"/>
    </location>
    <ligand>
        <name>S-adenosyl-L-methionine</name>
        <dbReference type="ChEBI" id="CHEBI:59789"/>
    </ligand>
</feature>
<evidence type="ECO:0000256" key="3">
    <source>
        <dbReference type="ARBA" id="ARBA00022691"/>
    </source>
</evidence>
<sequence length="443" mass="50998">MKFKIERMGSDGEGIAYHKKSPVYIYYAYLGEEVEAELFTNIRGALEAKLEHVITPSKHRRDVTWPYYMKSGSINLLHLDYQEQLRYKKDIVRFLLMTKIKKETKDVKLGSTIPSDNQLHYRNKAYIPLAYQNGKNMMANYIRGGNQLFVVDSLIIEEEAIEKTVKNILPILDKHKINAYDLKTKKGTIISLSLRVNKFGEVQLTLVTKVKTKLTNLVDEIMKKNPNVVGVYENYVPKYKNSPDIYEGELKLLKGEKYLTMYLNDYKFYLTPFAFFQLNTKQAEKMYNMIIEKATFNKEDVVLDAYSGVGTIATHVSKYVKQVVAIESIKSAVNDMNYSLEDNKITNIKTITGDFVKIIDFLKQKFDKMIFNPPRIGLGEEVCKYILKSAPKEVIYVSCNPKTLVNDLKLLSTKYKVKSITPLDMFPQTAHVENIVLLSLKTA</sequence>
<dbReference type="EMBL" id="LR215048">
    <property type="protein sequence ID" value="VEU81293.1"/>
    <property type="molecule type" value="Genomic_DNA"/>
</dbReference>
<dbReference type="Proteomes" id="UP000289841">
    <property type="component" value="Chromosome"/>
</dbReference>
<dbReference type="Gene3D" id="3.40.50.150">
    <property type="entry name" value="Vaccinia Virus protein VP39"/>
    <property type="match status" value="1"/>
</dbReference>
<dbReference type="PANTHER" id="PTHR11061">
    <property type="entry name" value="RNA M5U METHYLTRANSFERASE"/>
    <property type="match status" value="1"/>
</dbReference>
<dbReference type="SUPFAM" id="SSF53335">
    <property type="entry name" value="S-adenosyl-L-methionine-dependent methyltransferases"/>
    <property type="match status" value="1"/>
</dbReference>
<keyword evidence="2 4" id="KW-0808">Transferase</keyword>
<comment type="similarity">
    <text evidence="4">Belongs to the class I-like SAM-binding methyltransferase superfamily. RNA M5U methyltransferase family.</text>
</comment>
<dbReference type="InterPro" id="IPR030390">
    <property type="entry name" value="MeTrfase_TrmA_AS"/>
</dbReference>
<dbReference type="PROSITE" id="PS01230">
    <property type="entry name" value="TRMA_1"/>
    <property type="match status" value="1"/>
</dbReference>
<dbReference type="InterPro" id="IPR029063">
    <property type="entry name" value="SAM-dependent_MTases_sf"/>
</dbReference>
<dbReference type="InterPro" id="IPR030391">
    <property type="entry name" value="MeTrfase_TrmA_CS"/>
</dbReference>
<dbReference type="KEGG" id="aaxa:NCTC10138_01691"/>
<dbReference type="GO" id="GO:0070041">
    <property type="term" value="F:rRNA (uridine-C5-)-methyltransferase activity"/>
    <property type="evidence" value="ECO:0007669"/>
    <property type="project" value="TreeGrafter"/>
</dbReference>
<dbReference type="AlphaFoldDB" id="A0A449BFS3"/>
<dbReference type="InterPro" id="IPR010280">
    <property type="entry name" value="U5_MeTrfase_fam"/>
</dbReference>
<dbReference type="PANTHER" id="PTHR11061:SF30">
    <property type="entry name" value="TRNA (URACIL(54)-C(5))-METHYLTRANSFERASE"/>
    <property type="match status" value="1"/>
</dbReference>
<keyword evidence="3 4" id="KW-0949">S-adenosyl-L-methionine</keyword>
<dbReference type="GO" id="GO:0070475">
    <property type="term" value="P:rRNA base methylation"/>
    <property type="evidence" value="ECO:0007669"/>
    <property type="project" value="TreeGrafter"/>
</dbReference>
<keyword evidence="7" id="KW-1185">Reference proteome</keyword>
<feature type="binding site" evidence="4">
    <location>
        <position position="277"/>
    </location>
    <ligand>
        <name>S-adenosyl-L-methionine</name>
        <dbReference type="ChEBI" id="CHEBI:59789"/>
    </ligand>
</feature>
<protein>
    <submittedName>
        <fullName evidence="6">tRNA (Uracil-5-)-methyltransferase related enzyme</fullName>
        <ecNumber evidence="6">2.1.1.189</ecNumber>
    </submittedName>
</protein>
<keyword evidence="1 4" id="KW-0489">Methyltransferase</keyword>
<dbReference type="CDD" id="cd02440">
    <property type="entry name" value="AdoMet_MTases"/>
    <property type="match status" value="1"/>
</dbReference>
<dbReference type="InterPro" id="IPR012340">
    <property type="entry name" value="NA-bd_OB-fold"/>
</dbReference>
<feature type="binding site" evidence="4">
    <location>
        <position position="306"/>
    </location>
    <ligand>
        <name>S-adenosyl-L-methionine</name>
        <dbReference type="ChEBI" id="CHEBI:59789"/>
    </ligand>
</feature>
<evidence type="ECO:0000256" key="4">
    <source>
        <dbReference type="PROSITE-ProRule" id="PRU01024"/>
    </source>
</evidence>
<gene>
    <name evidence="6" type="primary">trmA_2</name>
    <name evidence="6" type="ORF">NCTC10138_01691</name>
</gene>
<feature type="active site" description="Nucleophile" evidence="4">
    <location>
        <position position="399"/>
    </location>
</feature>
<dbReference type="PROSITE" id="PS51687">
    <property type="entry name" value="SAM_MT_RNA_M5U"/>
    <property type="match status" value="1"/>
</dbReference>
<dbReference type="OrthoDB" id="9804590at2"/>
<dbReference type="SUPFAM" id="SSF50249">
    <property type="entry name" value="Nucleic acid-binding proteins"/>
    <property type="match status" value="1"/>
</dbReference>
<dbReference type="EC" id="2.1.1.189" evidence="6"/>
<dbReference type="PROSITE" id="PS01231">
    <property type="entry name" value="TRMA_2"/>
    <property type="match status" value="1"/>
</dbReference>
<name>A0A449BFS3_HAPAX</name>
<proteinExistence type="inferred from homology"/>
<dbReference type="Gene3D" id="2.40.50.140">
    <property type="entry name" value="Nucleic acid-binding proteins"/>
    <property type="match status" value="1"/>
</dbReference>
<evidence type="ECO:0000256" key="2">
    <source>
        <dbReference type="ARBA" id="ARBA00022679"/>
    </source>
</evidence>
<dbReference type="NCBIfam" id="TIGR00479">
    <property type="entry name" value="rumA"/>
    <property type="match status" value="1"/>
</dbReference>
<dbReference type="RefSeq" id="WP_026390439.1">
    <property type="nucleotide sequence ID" value="NZ_LR215048.1"/>
</dbReference>
<evidence type="ECO:0000313" key="6">
    <source>
        <dbReference type="EMBL" id="VEU81293.1"/>
    </source>
</evidence>
<evidence type="ECO:0000256" key="5">
    <source>
        <dbReference type="PROSITE-ProRule" id="PRU10015"/>
    </source>
</evidence>
<organism evidence="6 7">
    <name type="scientific">Haploplasma axanthum</name>
    <name type="common">Acholeplasma axanthum</name>
    <dbReference type="NCBI Taxonomy" id="29552"/>
    <lineage>
        <taxon>Bacteria</taxon>
        <taxon>Bacillati</taxon>
        <taxon>Mycoplasmatota</taxon>
        <taxon>Mollicutes</taxon>
        <taxon>Acholeplasmatales</taxon>
        <taxon>Acholeplasmataceae</taxon>
        <taxon>Haploplasma</taxon>
    </lineage>
</organism>
<feature type="active site" evidence="5">
    <location>
        <position position="399"/>
    </location>
</feature>
<dbReference type="Pfam" id="PF05958">
    <property type="entry name" value="tRNA_U5-meth_tr"/>
    <property type="match status" value="1"/>
</dbReference>
<reference evidence="6 7" key="1">
    <citation type="submission" date="2019-01" db="EMBL/GenBank/DDBJ databases">
        <authorList>
            <consortium name="Pathogen Informatics"/>
        </authorList>
    </citation>
    <scope>NUCLEOTIDE SEQUENCE [LARGE SCALE GENOMIC DNA]</scope>
    <source>
        <strain evidence="6 7">NCTC10138</strain>
    </source>
</reference>
<evidence type="ECO:0000313" key="7">
    <source>
        <dbReference type="Proteomes" id="UP000289841"/>
    </source>
</evidence>